<evidence type="ECO:0000313" key="3">
    <source>
        <dbReference type="Proteomes" id="UP000299102"/>
    </source>
</evidence>
<organism evidence="2 3">
    <name type="scientific">Eumeta variegata</name>
    <name type="common">Bagworm moth</name>
    <name type="synonym">Eumeta japonica</name>
    <dbReference type="NCBI Taxonomy" id="151549"/>
    <lineage>
        <taxon>Eukaryota</taxon>
        <taxon>Metazoa</taxon>
        <taxon>Ecdysozoa</taxon>
        <taxon>Arthropoda</taxon>
        <taxon>Hexapoda</taxon>
        <taxon>Insecta</taxon>
        <taxon>Pterygota</taxon>
        <taxon>Neoptera</taxon>
        <taxon>Endopterygota</taxon>
        <taxon>Lepidoptera</taxon>
        <taxon>Glossata</taxon>
        <taxon>Ditrysia</taxon>
        <taxon>Tineoidea</taxon>
        <taxon>Psychidae</taxon>
        <taxon>Oiketicinae</taxon>
        <taxon>Eumeta</taxon>
    </lineage>
</organism>
<evidence type="ECO:0000313" key="2">
    <source>
        <dbReference type="EMBL" id="GBP83828.1"/>
    </source>
</evidence>
<feature type="region of interest" description="Disordered" evidence="1">
    <location>
        <begin position="24"/>
        <end position="66"/>
    </location>
</feature>
<keyword evidence="3" id="KW-1185">Reference proteome</keyword>
<proteinExistence type="predicted"/>
<accession>A0A4C1Z7H4</accession>
<name>A0A4C1Z7H4_EUMVA</name>
<gene>
    <name evidence="2" type="ORF">EVAR_64753_1</name>
</gene>
<dbReference type="Proteomes" id="UP000299102">
    <property type="component" value="Unassembled WGS sequence"/>
</dbReference>
<evidence type="ECO:0000256" key="1">
    <source>
        <dbReference type="SAM" id="MobiDB-lite"/>
    </source>
</evidence>
<dbReference type="AlphaFoldDB" id="A0A4C1Z7H4"/>
<sequence length="85" mass="9290">MISSQTSGDRRTIHGLKSKHQFEPVRADCSGSRTARAPGYLLPPTRRKTLSCRGDAGSESGVHEDHICERDHSSERYVLLIIGGG</sequence>
<dbReference type="EMBL" id="BGZK01001642">
    <property type="protein sequence ID" value="GBP83828.1"/>
    <property type="molecule type" value="Genomic_DNA"/>
</dbReference>
<comment type="caution">
    <text evidence="2">The sequence shown here is derived from an EMBL/GenBank/DDBJ whole genome shotgun (WGS) entry which is preliminary data.</text>
</comment>
<protein>
    <submittedName>
        <fullName evidence="2">Uncharacterized protein</fullName>
    </submittedName>
</protein>
<reference evidence="2 3" key="1">
    <citation type="journal article" date="2019" name="Commun. Biol.">
        <title>The bagworm genome reveals a unique fibroin gene that provides high tensile strength.</title>
        <authorList>
            <person name="Kono N."/>
            <person name="Nakamura H."/>
            <person name="Ohtoshi R."/>
            <person name="Tomita M."/>
            <person name="Numata K."/>
            <person name="Arakawa K."/>
        </authorList>
    </citation>
    <scope>NUCLEOTIDE SEQUENCE [LARGE SCALE GENOMIC DNA]</scope>
</reference>